<feature type="signal peptide" evidence="1">
    <location>
        <begin position="1"/>
        <end position="19"/>
    </location>
</feature>
<proteinExistence type="predicted"/>
<evidence type="ECO:0000313" key="2">
    <source>
        <dbReference type="EMBL" id="KAK7345991.1"/>
    </source>
</evidence>
<accession>A0AAN9M1B6</accession>
<keyword evidence="3" id="KW-1185">Reference proteome</keyword>
<dbReference type="EMBL" id="JAYMYR010000008">
    <property type="protein sequence ID" value="KAK7345991.1"/>
    <property type="molecule type" value="Genomic_DNA"/>
</dbReference>
<gene>
    <name evidence="2" type="ORF">VNO80_20504</name>
</gene>
<name>A0AAN9M1B6_PHACN</name>
<organism evidence="2 3">
    <name type="scientific">Phaseolus coccineus</name>
    <name type="common">Scarlet runner bean</name>
    <name type="synonym">Phaseolus multiflorus</name>
    <dbReference type="NCBI Taxonomy" id="3886"/>
    <lineage>
        <taxon>Eukaryota</taxon>
        <taxon>Viridiplantae</taxon>
        <taxon>Streptophyta</taxon>
        <taxon>Embryophyta</taxon>
        <taxon>Tracheophyta</taxon>
        <taxon>Spermatophyta</taxon>
        <taxon>Magnoliopsida</taxon>
        <taxon>eudicotyledons</taxon>
        <taxon>Gunneridae</taxon>
        <taxon>Pentapetalae</taxon>
        <taxon>rosids</taxon>
        <taxon>fabids</taxon>
        <taxon>Fabales</taxon>
        <taxon>Fabaceae</taxon>
        <taxon>Papilionoideae</taxon>
        <taxon>50 kb inversion clade</taxon>
        <taxon>NPAAA clade</taxon>
        <taxon>indigoferoid/millettioid clade</taxon>
        <taxon>Phaseoleae</taxon>
        <taxon>Phaseolus</taxon>
    </lineage>
</organism>
<sequence>MAGSLTFLFSLSFPSIKFGVLVHSFSACPEFLRFLLAVEELHVKIAFRTASHGDKHATDVSLSYWLDSWKVPVSVIVSRVICIGPPSSTQIDYSFLEFIGLQGSQAMQYGVGCVNGGWKFYYMALWDAQIGSTGLIIKSWLYFDEALWDEQTGSTCWFDYNLGCILMVCGSYEALWDEQTGLTFHKKRCGMSKLEALWVEQIGSSCWFDFKLGCILMEALWVEQIGSSCWFDFKLGCILMEALRDEQTGSICWFDYNLGCILMYHTIKFGLVSSDMVWFSLVCSHLVYFGTVRYPAWSGMPGQVSWIGLVWSNLVRSRLVQMVWFDLF</sequence>
<dbReference type="AlphaFoldDB" id="A0AAN9M1B6"/>
<feature type="chain" id="PRO_5043052532" evidence="1">
    <location>
        <begin position="20"/>
        <end position="328"/>
    </location>
</feature>
<reference evidence="2 3" key="1">
    <citation type="submission" date="2024-01" db="EMBL/GenBank/DDBJ databases">
        <title>The genomes of 5 underutilized Papilionoideae crops provide insights into root nodulation and disease resistanc.</title>
        <authorList>
            <person name="Jiang F."/>
        </authorList>
    </citation>
    <scope>NUCLEOTIDE SEQUENCE [LARGE SCALE GENOMIC DNA]</scope>
    <source>
        <strain evidence="2">JINMINGXINNONG_FW02</strain>
        <tissue evidence="2">Leaves</tissue>
    </source>
</reference>
<evidence type="ECO:0000256" key="1">
    <source>
        <dbReference type="SAM" id="SignalP"/>
    </source>
</evidence>
<keyword evidence="1" id="KW-0732">Signal</keyword>
<dbReference type="Proteomes" id="UP001374584">
    <property type="component" value="Unassembled WGS sequence"/>
</dbReference>
<protein>
    <submittedName>
        <fullName evidence="2">Uncharacterized protein</fullName>
    </submittedName>
</protein>
<comment type="caution">
    <text evidence="2">The sequence shown here is derived from an EMBL/GenBank/DDBJ whole genome shotgun (WGS) entry which is preliminary data.</text>
</comment>
<evidence type="ECO:0000313" key="3">
    <source>
        <dbReference type="Proteomes" id="UP001374584"/>
    </source>
</evidence>